<name>A0A2R3QVF8_ECTME</name>
<protein>
    <recommendedName>
        <fullName evidence="3">DUF4238 domain-containing protein</fullName>
    </recommendedName>
</protein>
<proteinExistence type="predicted"/>
<dbReference type="RefSeq" id="WP_106741555.1">
    <property type="nucleotide sequence ID" value="NZ_CP027657.1"/>
</dbReference>
<dbReference type="EMBL" id="CP027657">
    <property type="protein sequence ID" value="AVO55738.1"/>
    <property type="molecule type" value="Genomic_DNA"/>
</dbReference>
<evidence type="ECO:0000313" key="1">
    <source>
        <dbReference type="EMBL" id="AVO55738.1"/>
    </source>
</evidence>
<dbReference type="Pfam" id="PF14022">
    <property type="entry name" value="DUF4238"/>
    <property type="match status" value="1"/>
</dbReference>
<reference evidence="1 2" key="1">
    <citation type="submission" date="2018-03" db="EMBL/GenBank/DDBJ databases">
        <title>Complete genome sequence and methylome analysis of Pseudomonas mendocina NEB 698.</title>
        <authorList>
            <person name="Morgan R.D."/>
        </authorList>
    </citation>
    <scope>NUCLEOTIDE SEQUENCE [LARGE SCALE GENOMIC DNA]</scope>
    <source>
        <strain evidence="1 2">NEB698</strain>
    </source>
</reference>
<sequence length="367" mass="41529">MATNKNQHFVPRCYLRPFTVDGKNTAINLFNIDRELFIPNAPVKNQCSRDYFYGQDDQLEQAIQTLEGAYASTSKEVLANIGQEPTDEQKDILRMFWLFQYLRTEAAAKRSLDSSSAMIDSVEAAHLGYKIELKEAVRIAMKIFATAMHKVHDLKVCLIHNKSKTPLITSDDPAILTNRWHFLNPQRAGLSFGLERSGTLALLPLSPEVYFVAYDADVYSLSLKKGWIATKNDSDIDSLNQHQYLNCRANIFIKSPDNLESIATGFKHVVSRRIPCRHVITHSVLDKVVDGYKHFVVVDAETAKKHEESIIHTQSVHPQPKSWPMFLGWRNGGTVYTNGTAVGYVRKAIADSHLSGPVFYKQKAFNR</sequence>
<gene>
    <name evidence="1" type="ORF">C7A17_24285</name>
</gene>
<dbReference type="Proteomes" id="UP000238327">
    <property type="component" value="Chromosome"/>
</dbReference>
<dbReference type="OrthoDB" id="7556813at2"/>
<organism evidence="1 2">
    <name type="scientific">Ectopseudomonas mendocina</name>
    <name type="common">Pseudomonas mendocina</name>
    <dbReference type="NCBI Taxonomy" id="300"/>
    <lineage>
        <taxon>Bacteria</taxon>
        <taxon>Pseudomonadati</taxon>
        <taxon>Pseudomonadota</taxon>
        <taxon>Gammaproteobacteria</taxon>
        <taxon>Pseudomonadales</taxon>
        <taxon>Pseudomonadaceae</taxon>
        <taxon>Ectopseudomonas</taxon>
    </lineage>
</organism>
<accession>A0A2R3QVF8</accession>
<dbReference type="AlphaFoldDB" id="A0A2R3QVF8"/>
<evidence type="ECO:0000313" key="2">
    <source>
        <dbReference type="Proteomes" id="UP000238327"/>
    </source>
</evidence>
<dbReference type="InterPro" id="IPR025332">
    <property type="entry name" value="DUF4238"/>
</dbReference>
<evidence type="ECO:0008006" key="3">
    <source>
        <dbReference type="Google" id="ProtNLM"/>
    </source>
</evidence>